<dbReference type="InterPro" id="IPR036047">
    <property type="entry name" value="F-box-like_dom_sf"/>
</dbReference>
<dbReference type="EMBL" id="CACSLK010003174">
    <property type="protein sequence ID" value="CAA0808506.1"/>
    <property type="molecule type" value="Genomic_DNA"/>
</dbReference>
<evidence type="ECO:0000259" key="1">
    <source>
        <dbReference type="PROSITE" id="PS50181"/>
    </source>
</evidence>
<dbReference type="InterPro" id="IPR032675">
    <property type="entry name" value="LRR_dom_sf"/>
</dbReference>
<comment type="caution">
    <text evidence="2">The sequence shown here is derived from an EMBL/GenBank/DDBJ whole genome shotgun (WGS) entry which is preliminary data.</text>
</comment>
<gene>
    <name evidence="2" type="ORF">SHERM_10741</name>
</gene>
<dbReference type="InterPro" id="IPR055411">
    <property type="entry name" value="LRR_FXL15/At3g58940/PEG3-like"/>
</dbReference>
<sequence length="442" mass="51004">MEEIRQQPSGKCPTLSDAEQNMASIVRLSSFPDEVICHILSFLPTKRSVATSILGKRWRLLWAHLPSLHFSVIDFKEEGTQASDIIHMVILRHKAKRMETLTLDYVKCNEYQLETWITTAIERGIPNLYLELDFDTFPRSLFNCKTIVELKLDNNSTPLSALENVSLPSLKKFYVSNLICENDDALHRFLSGCPSLEELNMAVHFGYNYVGCVDISSPTIKTLKLDIGIFFSRYNLEYRIIINSPALRYLKVDGCALEFLTIPITMISLVEGDIFFRNNSFLKLKTNYNSTIVKFLHSLCYVKCLKISVWEFEEFMHRGVAGSSVKFDNLTKLELQVDVKWSLLVKFLEVADNLEVLTASFERNYMEESRRSSEKWPMLSDREQNMASIDRLSSLSDVVVCHILSFLETKLSVATSVLGKRWRFLWAHVPCLHFRGIDFWKE</sequence>
<dbReference type="Gene3D" id="1.20.1280.50">
    <property type="match status" value="1"/>
</dbReference>
<keyword evidence="3" id="KW-1185">Reference proteome</keyword>
<dbReference type="Proteomes" id="UP001153555">
    <property type="component" value="Unassembled WGS sequence"/>
</dbReference>
<dbReference type="SMART" id="SM00256">
    <property type="entry name" value="FBOX"/>
    <property type="match status" value="2"/>
</dbReference>
<accession>A0A9N7MN67</accession>
<protein>
    <recommendedName>
        <fullName evidence="1">F-box domain-containing protein</fullName>
    </recommendedName>
</protein>
<name>A0A9N7MN67_STRHE</name>
<dbReference type="InterPro" id="IPR001810">
    <property type="entry name" value="F-box_dom"/>
</dbReference>
<dbReference type="PANTHER" id="PTHR31900:SF34">
    <property type="entry name" value="EMB|CAB62440.1-RELATED"/>
    <property type="match status" value="1"/>
</dbReference>
<evidence type="ECO:0000313" key="2">
    <source>
        <dbReference type="EMBL" id="CAA0808506.1"/>
    </source>
</evidence>
<dbReference type="CDD" id="cd22160">
    <property type="entry name" value="F-box_AtFBL13-like"/>
    <property type="match status" value="2"/>
</dbReference>
<dbReference type="Gene3D" id="3.80.10.10">
    <property type="entry name" value="Ribonuclease Inhibitor"/>
    <property type="match status" value="1"/>
</dbReference>
<evidence type="ECO:0000313" key="3">
    <source>
        <dbReference type="Proteomes" id="UP001153555"/>
    </source>
</evidence>
<dbReference type="InterPro" id="IPR050232">
    <property type="entry name" value="FBL13/AtMIF1-like"/>
</dbReference>
<dbReference type="AlphaFoldDB" id="A0A9N7MN67"/>
<organism evidence="2 3">
    <name type="scientific">Striga hermonthica</name>
    <name type="common">Purple witchweed</name>
    <name type="synonym">Buchnera hermonthica</name>
    <dbReference type="NCBI Taxonomy" id="68872"/>
    <lineage>
        <taxon>Eukaryota</taxon>
        <taxon>Viridiplantae</taxon>
        <taxon>Streptophyta</taxon>
        <taxon>Embryophyta</taxon>
        <taxon>Tracheophyta</taxon>
        <taxon>Spermatophyta</taxon>
        <taxon>Magnoliopsida</taxon>
        <taxon>eudicotyledons</taxon>
        <taxon>Gunneridae</taxon>
        <taxon>Pentapetalae</taxon>
        <taxon>asterids</taxon>
        <taxon>lamiids</taxon>
        <taxon>Lamiales</taxon>
        <taxon>Orobanchaceae</taxon>
        <taxon>Buchnereae</taxon>
        <taxon>Striga</taxon>
    </lineage>
</organism>
<dbReference type="InterPro" id="IPR053781">
    <property type="entry name" value="F-box_AtFBL13-like"/>
</dbReference>
<reference evidence="2" key="1">
    <citation type="submission" date="2019-12" db="EMBL/GenBank/DDBJ databases">
        <authorList>
            <person name="Scholes J."/>
        </authorList>
    </citation>
    <scope>NUCLEOTIDE SEQUENCE</scope>
</reference>
<dbReference type="Pfam" id="PF24758">
    <property type="entry name" value="LRR_At5g56370"/>
    <property type="match status" value="1"/>
</dbReference>
<dbReference type="PANTHER" id="PTHR31900">
    <property type="entry name" value="F-BOX/RNI SUPERFAMILY PROTEIN-RELATED"/>
    <property type="match status" value="1"/>
</dbReference>
<dbReference type="SUPFAM" id="SSF52047">
    <property type="entry name" value="RNI-like"/>
    <property type="match status" value="1"/>
</dbReference>
<dbReference type="OrthoDB" id="976179at2759"/>
<dbReference type="PROSITE" id="PS50181">
    <property type="entry name" value="FBOX"/>
    <property type="match status" value="1"/>
</dbReference>
<dbReference type="Pfam" id="PF00646">
    <property type="entry name" value="F-box"/>
    <property type="match status" value="1"/>
</dbReference>
<feature type="domain" description="F-box" evidence="1">
    <location>
        <begin position="25"/>
        <end position="73"/>
    </location>
</feature>
<dbReference type="SUPFAM" id="SSF81383">
    <property type="entry name" value="F-box domain"/>
    <property type="match status" value="2"/>
</dbReference>
<proteinExistence type="predicted"/>